<keyword evidence="4" id="KW-1185">Reference proteome</keyword>
<dbReference type="GO" id="GO:0000466">
    <property type="term" value="P:maturation of 5.8S rRNA from tricistronic rRNA transcript (SSU-rRNA, 5.8S rRNA, LSU-rRNA)"/>
    <property type="evidence" value="ECO:0007669"/>
    <property type="project" value="TreeGrafter"/>
</dbReference>
<accession>A0A6G1I771</accession>
<evidence type="ECO:0000313" key="3">
    <source>
        <dbReference type="EMBL" id="KAF2404153.1"/>
    </source>
</evidence>
<dbReference type="InterPro" id="IPR047205">
    <property type="entry name" value="RMP1"/>
</dbReference>
<feature type="compositionally biased region" description="Basic residues" evidence="1">
    <location>
        <begin position="338"/>
        <end position="347"/>
    </location>
</feature>
<dbReference type="EMBL" id="ML996688">
    <property type="protein sequence ID" value="KAF2404153.1"/>
    <property type="molecule type" value="Genomic_DNA"/>
</dbReference>
<dbReference type="CDD" id="cd22573">
    <property type="entry name" value="RMP1_RBD"/>
    <property type="match status" value="1"/>
</dbReference>
<dbReference type="GO" id="GO:0000172">
    <property type="term" value="C:ribonuclease MRP complex"/>
    <property type="evidence" value="ECO:0007669"/>
    <property type="project" value="InterPro"/>
</dbReference>
<dbReference type="AlphaFoldDB" id="A0A6G1I771"/>
<feature type="compositionally biased region" description="Basic and acidic residues" evidence="1">
    <location>
        <begin position="245"/>
        <end position="254"/>
    </location>
</feature>
<feature type="compositionally biased region" description="Basic and acidic residues" evidence="1">
    <location>
        <begin position="261"/>
        <end position="272"/>
    </location>
</feature>
<name>A0A6G1I771_9PEZI</name>
<dbReference type="OrthoDB" id="5414547at2759"/>
<dbReference type="PANTHER" id="PTHR37792:SF1">
    <property type="entry name" value="RIBONUCLEASE MRP PROTEIN SUBUNIT RMP1"/>
    <property type="match status" value="1"/>
</dbReference>
<gene>
    <name evidence="3" type="ORF">EJ06DRAFT_578854</name>
</gene>
<reference evidence="3" key="1">
    <citation type="journal article" date="2020" name="Stud. Mycol.">
        <title>101 Dothideomycetes genomes: a test case for predicting lifestyles and emergence of pathogens.</title>
        <authorList>
            <person name="Haridas S."/>
            <person name="Albert R."/>
            <person name="Binder M."/>
            <person name="Bloem J."/>
            <person name="Labutti K."/>
            <person name="Salamov A."/>
            <person name="Andreopoulos B."/>
            <person name="Baker S."/>
            <person name="Barry K."/>
            <person name="Bills G."/>
            <person name="Bluhm B."/>
            <person name="Cannon C."/>
            <person name="Castanera R."/>
            <person name="Culley D."/>
            <person name="Daum C."/>
            <person name="Ezra D."/>
            <person name="Gonzalez J."/>
            <person name="Henrissat B."/>
            <person name="Kuo A."/>
            <person name="Liang C."/>
            <person name="Lipzen A."/>
            <person name="Lutzoni F."/>
            <person name="Magnuson J."/>
            <person name="Mondo S."/>
            <person name="Nolan M."/>
            <person name="Ohm R."/>
            <person name="Pangilinan J."/>
            <person name="Park H.-J."/>
            <person name="Ramirez L."/>
            <person name="Alfaro M."/>
            <person name="Sun H."/>
            <person name="Tritt A."/>
            <person name="Yoshinaga Y."/>
            <person name="Zwiers L.-H."/>
            <person name="Turgeon B."/>
            <person name="Goodwin S."/>
            <person name="Spatafora J."/>
            <person name="Crous P."/>
            <person name="Grigoriev I."/>
        </authorList>
    </citation>
    <scope>NUCLEOTIDE SEQUENCE</scope>
    <source>
        <strain evidence="3">CBS 262.69</strain>
    </source>
</reference>
<feature type="region of interest" description="Disordered" evidence="1">
    <location>
        <begin position="95"/>
        <end position="139"/>
    </location>
</feature>
<dbReference type="GO" id="GO:0042134">
    <property type="term" value="F:rRNA primary transcript binding"/>
    <property type="evidence" value="ECO:0007669"/>
    <property type="project" value="InterPro"/>
</dbReference>
<evidence type="ECO:0000256" key="1">
    <source>
        <dbReference type="SAM" id="MobiDB-lite"/>
    </source>
</evidence>
<dbReference type="PANTHER" id="PTHR37792">
    <property type="entry name" value="RIBONUCLEASE MRP PROTEIN SUBUNIT RMP1"/>
    <property type="match status" value="1"/>
</dbReference>
<sequence>MPLVLTVYLVDDQNQPTIRTIISNHRPSTPTTARLSIHIMSAPPPLSSLTEAQTTELLNTTRILHLLHHRNKNQHRAQPWWRHFNMFRRQTTSLLTELSPVPKTTTKSPPTSKPKPTKAAPSGSKAKPKAPKTRSLLPSEVRALTAERQERAEARLRLWTEVLVPRWWKAFSQLVAGPQYGAVGVVLLAVLGRVGRILRLVEEFPVREGEEEVLKELEKEVEEGGDVGVRVEREENVTRPFAEEVRDSGVRMEREAEEPVEEKKKGKTRKADAVVSTAKSTSLKKKREAVLAAEGLVETRMEEMEVDSRVEVKRKPKKSGIEETAEVKAGLKRSMPSLKKKAKKKKKGDAIDDIFSGLI</sequence>
<dbReference type="Pfam" id="PF20945">
    <property type="entry name" value="RMP1"/>
    <property type="match status" value="1"/>
</dbReference>
<dbReference type="Proteomes" id="UP000799640">
    <property type="component" value="Unassembled WGS sequence"/>
</dbReference>
<evidence type="ECO:0000259" key="2">
    <source>
        <dbReference type="Pfam" id="PF20945"/>
    </source>
</evidence>
<proteinExistence type="predicted"/>
<dbReference type="InterPro" id="IPR047204">
    <property type="entry name" value="RMP1_RBD"/>
</dbReference>
<organism evidence="3 4">
    <name type="scientific">Trichodelitschia bisporula</name>
    <dbReference type="NCBI Taxonomy" id="703511"/>
    <lineage>
        <taxon>Eukaryota</taxon>
        <taxon>Fungi</taxon>
        <taxon>Dikarya</taxon>
        <taxon>Ascomycota</taxon>
        <taxon>Pezizomycotina</taxon>
        <taxon>Dothideomycetes</taxon>
        <taxon>Dothideomycetes incertae sedis</taxon>
        <taxon>Phaeotrichales</taxon>
        <taxon>Phaeotrichaceae</taxon>
        <taxon>Trichodelitschia</taxon>
    </lineage>
</organism>
<feature type="region of interest" description="Disordered" evidence="1">
    <location>
        <begin position="308"/>
        <end position="359"/>
    </location>
</feature>
<feature type="domain" description="RNase MRP protein 1 RNA binding" evidence="2">
    <location>
        <begin position="63"/>
        <end position="193"/>
    </location>
</feature>
<protein>
    <recommendedName>
        <fullName evidence="2">RNase MRP protein 1 RNA binding domain-containing protein</fullName>
    </recommendedName>
</protein>
<feature type="compositionally biased region" description="Low complexity" evidence="1">
    <location>
        <begin position="99"/>
        <end position="110"/>
    </location>
</feature>
<dbReference type="GO" id="GO:0000294">
    <property type="term" value="P:nuclear-transcribed mRNA catabolic process, RNase MRP-dependent"/>
    <property type="evidence" value="ECO:0007669"/>
    <property type="project" value="TreeGrafter"/>
</dbReference>
<evidence type="ECO:0000313" key="4">
    <source>
        <dbReference type="Proteomes" id="UP000799640"/>
    </source>
</evidence>
<feature type="region of interest" description="Disordered" evidence="1">
    <location>
        <begin position="245"/>
        <end position="273"/>
    </location>
</feature>